<keyword evidence="3 6" id="KW-0249">Electron transport</keyword>
<comment type="function">
    <text evidence="6">Has a glutathione-disulfide oxidoreductase activity in the presence of NADPH and glutathione reductase. Reduces low molecular weight disulfides and proteins.</text>
</comment>
<reference evidence="8 9" key="1">
    <citation type="submission" date="2017-09" db="EMBL/GenBank/DDBJ databases">
        <title>Depth-based differentiation of microbial function through sediment-hosted aquifers and enrichment of novel symbionts in the deep terrestrial subsurface.</title>
        <authorList>
            <person name="Probst A.J."/>
            <person name="Ladd B."/>
            <person name="Jarett J.K."/>
            <person name="Geller-Mcgrath D.E."/>
            <person name="Sieber C.M."/>
            <person name="Emerson J.B."/>
            <person name="Anantharaman K."/>
            <person name="Thomas B.C."/>
            <person name="Malmstrom R."/>
            <person name="Stieglmeier M."/>
            <person name="Klingl A."/>
            <person name="Woyke T."/>
            <person name="Ryan C.M."/>
            <person name="Banfield J.F."/>
        </authorList>
    </citation>
    <scope>NUCLEOTIDE SEQUENCE [LARGE SCALE GENOMIC DNA]</scope>
    <source>
        <strain evidence="8">CG11_big_fil_rev_8_21_14_0_20_45_26</strain>
    </source>
</reference>
<evidence type="ECO:0000256" key="3">
    <source>
        <dbReference type="ARBA" id="ARBA00022982"/>
    </source>
</evidence>
<dbReference type="InterPro" id="IPR011767">
    <property type="entry name" value="GLR_AS"/>
</dbReference>
<evidence type="ECO:0000256" key="4">
    <source>
        <dbReference type="ARBA" id="ARBA00023157"/>
    </source>
</evidence>
<dbReference type="PANTHER" id="PTHR45694">
    <property type="entry name" value="GLUTAREDOXIN 2"/>
    <property type="match status" value="1"/>
</dbReference>
<evidence type="ECO:0000259" key="7">
    <source>
        <dbReference type="PROSITE" id="PS50404"/>
    </source>
</evidence>
<name>A0A2H0LMB3_9BACT</name>
<sequence>MPKVTIYTKDYCPYCQAAKRLLEDKQVAFEEINASKDPSALTAVIKKTNHQTVPQIFIGDDFVGGFQELQALDESGQLDKKLGIS</sequence>
<keyword evidence="4" id="KW-1015">Disulfide bond</keyword>
<comment type="similarity">
    <text evidence="1 6">Belongs to the glutaredoxin family.</text>
</comment>
<evidence type="ECO:0000256" key="2">
    <source>
        <dbReference type="ARBA" id="ARBA00022448"/>
    </source>
</evidence>
<dbReference type="GO" id="GO:0005737">
    <property type="term" value="C:cytoplasm"/>
    <property type="evidence" value="ECO:0007669"/>
    <property type="project" value="TreeGrafter"/>
</dbReference>
<gene>
    <name evidence="8" type="primary">grxC</name>
    <name evidence="8" type="ORF">COV74_08685</name>
</gene>
<dbReference type="PROSITE" id="PS51354">
    <property type="entry name" value="GLUTAREDOXIN_2"/>
    <property type="match status" value="1"/>
</dbReference>
<evidence type="ECO:0000256" key="6">
    <source>
        <dbReference type="RuleBase" id="RU364065"/>
    </source>
</evidence>
<dbReference type="PROSITE" id="PS00195">
    <property type="entry name" value="GLUTAREDOXIN_1"/>
    <property type="match status" value="1"/>
</dbReference>
<dbReference type="PROSITE" id="PS50404">
    <property type="entry name" value="GST_NTER"/>
    <property type="match status" value="1"/>
</dbReference>
<dbReference type="NCBIfam" id="TIGR02181">
    <property type="entry name" value="GRX_bact"/>
    <property type="match status" value="1"/>
</dbReference>
<dbReference type="PRINTS" id="PR00160">
    <property type="entry name" value="GLUTAREDOXIN"/>
</dbReference>
<dbReference type="GO" id="GO:0015038">
    <property type="term" value="F:glutathione disulfide oxidoreductase activity"/>
    <property type="evidence" value="ECO:0007669"/>
    <property type="project" value="UniProtKB-UniRule"/>
</dbReference>
<dbReference type="InterPro" id="IPR002109">
    <property type="entry name" value="Glutaredoxin"/>
</dbReference>
<feature type="domain" description="GST N-terminal" evidence="7">
    <location>
        <begin position="2"/>
        <end position="85"/>
    </location>
</feature>
<keyword evidence="5 6" id="KW-0676">Redox-active center</keyword>
<evidence type="ECO:0000313" key="9">
    <source>
        <dbReference type="Proteomes" id="UP000230859"/>
    </source>
</evidence>
<dbReference type="Gene3D" id="3.40.30.10">
    <property type="entry name" value="Glutaredoxin"/>
    <property type="match status" value="1"/>
</dbReference>
<dbReference type="PANTHER" id="PTHR45694:SF18">
    <property type="entry name" value="GLUTAREDOXIN-1-RELATED"/>
    <property type="match status" value="1"/>
</dbReference>
<dbReference type="InterPro" id="IPR004045">
    <property type="entry name" value="Glutathione_S-Trfase_N"/>
</dbReference>
<proteinExistence type="inferred from homology"/>
<dbReference type="SUPFAM" id="SSF52833">
    <property type="entry name" value="Thioredoxin-like"/>
    <property type="match status" value="1"/>
</dbReference>
<dbReference type="AlphaFoldDB" id="A0A2H0LMB3"/>
<evidence type="ECO:0000313" key="8">
    <source>
        <dbReference type="EMBL" id="PIQ85580.1"/>
    </source>
</evidence>
<keyword evidence="6" id="KW-0963">Cytoplasm</keyword>
<dbReference type="GO" id="GO:0045454">
    <property type="term" value="P:cell redox homeostasis"/>
    <property type="evidence" value="ECO:0007669"/>
    <property type="project" value="InterPro"/>
</dbReference>
<dbReference type="CDD" id="cd03418">
    <property type="entry name" value="GRX_GRXb_1_3_like"/>
    <property type="match status" value="1"/>
</dbReference>
<evidence type="ECO:0000256" key="1">
    <source>
        <dbReference type="ARBA" id="ARBA00007787"/>
    </source>
</evidence>
<comment type="caution">
    <text evidence="8">The sequence shown here is derived from an EMBL/GenBank/DDBJ whole genome shotgun (WGS) entry which is preliminary data.</text>
</comment>
<dbReference type="EMBL" id="PCVY01000065">
    <property type="protein sequence ID" value="PIQ85580.1"/>
    <property type="molecule type" value="Genomic_DNA"/>
</dbReference>
<keyword evidence="2 6" id="KW-0813">Transport</keyword>
<dbReference type="InterPro" id="IPR011900">
    <property type="entry name" value="GRX_bact"/>
</dbReference>
<organism evidence="8 9">
    <name type="scientific">Candidatus Abzuiibacterium crystallinum</name>
    <dbReference type="NCBI Taxonomy" id="1974748"/>
    <lineage>
        <taxon>Bacteria</taxon>
        <taxon>Pseudomonadati</taxon>
        <taxon>Candidatus Omnitrophota</taxon>
        <taxon>Candidatus Abzuiibacterium</taxon>
    </lineage>
</organism>
<dbReference type="InterPro" id="IPR036249">
    <property type="entry name" value="Thioredoxin-like_sf"/>
</dbReference>
<dbReference type="InterPro" id="IPR014025">
    <property type="entry name" value="Glutaredoxin_subgr"/>
</dbReference>
<dbReference type="Proteomes" id="UP000230859">
    <property type="component" value="Unassembled WGS sequence"/>
</dbReference>
<evidence type="ECO:0000256" key="5">
    <source>
        <dbReference type="ARBA" id="ARBA00023284"/>
    </source>
</evidence>
<protein>
    <recommendedName>
        <fullName evidence="6">Glutaredoxin</fullName>
    </recommendedName>
</protein>
<dbReference type="GO" id="GO:0034599">
    <property type="term" value="P:cellular response to oxidative stress"/>
    <property type="evidence" value="ECO:0007669"/>
    <property type="project" value="TreeGrafter"/>
</dbReference>
<dbReference type="Pfam" id="PF00462">
    <property type="entry name" value="Glutaredoxin"/>
    <property type="match status" value="1"/>
</dbReference>
<accession>A0A2H0LMB3</accession>